<dbReference type="InterPro" id="IPR044730">
    <property type="entry name" value="RNase_H-like_dom_plant"/>
</dbReference>
<dbReference type="InterPro" id="IPR012337">
    <property type="entry name" value="RNaseH-like_sf"/>
</dbReference>
<dbReference type="InterPro" id="IPR002156">
    <property type="entry name" value="RNaseH_domain"/>
</dbReference>
<evidence type="ECO:0000313" key="3">
    <source>
        <dbReference type="Proteomes" id="UP000593577"/>
    </source>
</evidence>
<evidence type="ECO:0000259" key="1">
    <source>
        <dbReference type="Pfam" id="PF13456"/>
    </source>
</evidence>
<accession>A0A7J8Y650</accession>
<keyword evidence="3" id="KW-1185">Reference proteome</keyword>
<organism evidence="2 3">
    <name type="scientific">Gossypium aridum</name>
    <name type="common">American cotton</name>
    <name type="synonym">Erioxylum aridum</name>
    <dbReference type="NCBI Taxonomy" id="34290"/>
    <lineage>
        <taxon>Eukaryota</taxon>
        <taxon>Viridiplantae</taxon>
        <taxon>Streptophyta</taxon>
        <taxon>Embryophyta</taxon>
        <taxon>Tracheophyta</taxon>
        <taxon>Spermatophyta</taxon>
        <taxon>Magnoliopsida</taxon>
        <taxon>eudicotyledons</taxon>
        <taxon>Gunneridae</taxon>
        <taxon>Pentapetalae</taxon>
        <taxon>rosids</taxon>
        <taxon>malvids</taxon>
        <taxon>Malvales</taxon>
        <taxon>Malvaceae</taxon>
        <taxon>Malvoideae</taxon>
        <taxon>Gossypium</taxon>
    </lineage>
</organism>
<dbReference type="SUPFAM" id="SSF53098">
    <property type="entry name" value="Ribonuclease H-like"/>
    <property type="match status" value="1"/>
</dbReference>
<sequence length="129" mass="14208">MIAEGHFLKINFDAAFKDHIAKSYSGLVIKDNRSRIIGTRVILNKYVLSVFVAKALACLQAIKLGVEMGLREVVIEGDSLTVIKKAKSGRMYKGQNSELGRQDLVVIVTLEAQDDLVRCVEGEDEVDGL</sequence>
<dbReference type="Gene3D" id="3.30.420.10">
    <property type="entry name" value="Ribonuclease H-like superfamily/Ribonuclease H"/>
    <property type="match status" value="1"/>
</dbReference>
<dbReference type="AlphaFoldDB" id="A0A7J8Y650"/>
<dbReference type="PANTHER" id="PTHR47074:SF61">
    <property type="entry name" value="RNASE H TYPE-1 DOMAIN-CONTAINING PROTEIN"/>
    <property type="match status" value="1"/>
</dbReference>
<dbReference type="CDD" id="cd06222">
    <property type="entry name" value="RNase_H_like"/>
    <property type="match status" value="1"/>
</dbReference>
<dbReference type="GO" id="GO:0003676">
    <property type="term" value="F:nucleic acid binding"/>
    <property type="evidence" value="ECO:0007669"/>
    <property type="project" value="InterPro"/>
</dbReference>
<reference evidence="2 3" key="1">
    <citation type="journal article" date="2019" name="Genome Biol. Evol.">
        <title>Insights into the evolution of the New World diploid cottons (Gossypium, subgenus Houzingenia) based on genome sequencing.</title>
        <authorList>
            <person name="Grover C.E."/>
            <person name="Arick M.A. 2nd"/>
            <person name="Thrash A."/>
            <person name="Conover J.L."/>
            <person name="Sanders W.S."/>
            <person name="Peterson D.G."/>
            <person name="Frelichowski J.E."/>
            <person name="Scheffler J.A."/>
            <person name="Scheffler B.E."/>
            <person name="Wendel J.F."/>
        </authorList>
    </citation>
    <scope>NUCLEOTIDE SEQUENCE [LARGE SCALE GENOMIC DNA]</scope>
    <source>
        <strain evidence="2">185</strain>
        <tissue evidence="2">Leaf</tissue>
    </source>
</reference>
<dbReference type="InterPro" id="IPR052929">
    <property type="entry name" value="RNase_H-like_EbsB-rel"/>
</dbReference>
<comment type="caution">
    <text evidence="2">The sequence shown here is derived from an EMBL/GenBank/DDBJ whole genome shotgun (WGS) entry which is preliminary data.</text>
</comment>
<protein>
    <recommendedName>
        <fullName evidence="1">RNase H type-1 domain-containing protein</fullName>
    </recommendedName>
</protein>
<dbReference type="Pfam" id="PF13456">
    <property type="entry name" value="RVT_3"/>
    <property type="match status" value="1"/>
</dbReference>
<proteinExistence type="predicted"/>
<dbReference type="PANTHER" id="PTHR47074">
    <property type="entry name" value="BNAC02G40300D PROTEIN"/>
    <property type="match status" value="1"/>
</dbReference>
<feature type="domain" description="RNase H type-1" evidence="1">
    <location>
        <begin position="11"/>
        <end position="93"/>
    </location>
</feature>
<dbReference type="GO" id="GO:0004523">
    <property type="term" value="F:RNA-DNA hybrid ribonuclease activity"/>
    <property type="evidence" value="ECO:0007669"/>
    <property type="project" value="InterPro"/>
</dbReference>
<dbReference type="EMBL" id="JABFAA010000010">
    <property type="protein sequence ID" value="MBA0694469.1"/>
    <property type="molecule type" value="Genomic_DNA"/>
</dbReference>
<evidence type="ECO:0000313" key="2">
    <source>
        <dbReference type="EMBL" id="MBA0694469.1"/>
    </source>
</evidence>
<dbReference type="Proteomes" id="UP000593577">
    <property type="component" value="Unassembled WGS sequence"/>
</dbReference>
<name>A0A7J8Y650_GOSAI</name>
<gene>
    <name evidence="2" type="ORF">Goari_004756</name>
</gene>
<dbReference type="InterPro" id="IPR036397">
    <property type="entry name" value="RNaseH_sf"/>
</dbReference>